<gene>
    <name evidence="1" type="ORF">LACBIDRAFT_326772</name>
</gene>
<organism evidence="2">
    <name type="scientific">Laccaria bicolor (strain S238N-H82 / ATCC MYA-4686)</name>
    <name type="common">Bicoloured deceiver</name>
    <name type="synonym">Laccaria laccata var. bicolor</name>
    <dbReference type="NCBI Taxonomy" id="486041"/>
    <lineage>
        <taxon>Eukaryota</taxon>
        <taxon>Fungi</taxon>
        <taxon>Dikarya</taxon>
        <taxon>Basidiomycota</taxon>
        <taxon>Agaricomycotina</taxon>
        <taxon>Agaricomycetes</taxon>
        <taxon>Agaricomycetidae</taxon>
        <taxon>Agaricales</taxon>
        <taxon>Agaricineae</taxon>
        <taxon>Hydnangiaceae</taxon>
        <taxon>Laccaria</taxon>
    </lineage>
</organism>
<protein>
    <submittedName>
        <fullName evidence="1">Predicted protein</fullName>
    </submittedName>
</protein>
<name>B0D9M5_LACBS</name>
<evidence type="ECO:0000313" key="1">
    <source>
        <dbReference type="EMBL" id="EDR08606.1"/>
    </source>
</evidence>
<dbReference type="RefSeq" id="XP_001880831.1">
    <property type="nucleotide sequence ID" value="XM_001880796.1"/>
</dbReference>
<dbReference type="HOGENOM" id="CLU_077465_0_0_1"/>
<keyword evidence="2" id="KW-1185">Reference proteome</keyword>
<evidence type="ECO:0000313" key="2">
    <source>
        <dbReference type="Proteomes" id="UP000001194"/>
    </source>
</evidence>
<dbReference type="GeneID" id="6076621"/>
<dbReference type="Proteomes" id="UP000001194">
    <property type="component" value="Unassembled WGS sequence"/>
</dbReference>
<accession>B0D9M5</accession>
<dbReference type="AlphaFoldDB" id="B0D9M5"/>
<dbReference type="InParanoid" id="B0D9M5"/>
<sequence>MPFQVIIAKDGHSARDVTLSGRYMSIVLLTKTVRDSLRQNATLRKPFLNLLHHMYQALNAEPKLDKAKSRRPDDDDICYFFTHRFPNVQLITSEGGAGFELGNTNVGVNASCDRNIQIAYRLAKCLKPSTIIATYIAVLLHELAHCLLVWWSRGNCHTPDLGPLLRESGCFIEEAFLGGVLEGWWAKNREGQFKYLRKIVIETRSGRFLELVRLPNPAISSRAKIDASLVTFTSEHDSSKSSEIATMPTIHHDRCRQNVERHTDYLTNARPRERGGDFLDNDIVYDQELVVILVGIAAVIVRYGV</sequence>
<dbReference type="EMBL" id="DS547101">
    <property type="protein sequence ID" value="EDR08606.1"/>
    <property type="molecule type" value="Genomic_DNA"/>
</dbReference>
<reference evidence="1 2" key="1">
    <citation type="journal article" date="2008" name="Nature">
        <title>The genome of Laccaria bicolor provides insights into mycorrhizal symbiosis.</title>
        <authorList>
            <person name="Martin F."/>
            <person name="Aerts A."/>
            <person name="Ahren D."/>
            <person name="Brun A."/>
            <person name="Danchin E.G.J."/>
            <person name="Duchaussoy F."/>
            <person name="Gibon J."/>
            <person name="Kohler A."/>
            <person name="Lindquist E."/>
            <person name="Pereda V."/>
            <person name="Salamov A."/>
            <person name="Shapiro H.J."/>
            <person name="Wuyts J."/>
            <person name="Blaudez D."/>
            <person name="Buee M."/>
            <person name="Brokstein P."/>
            <person name="Canbaeck B."/>
            <person name="Cohen D."/>
            <person name="Courty P.E."/>
            <person name="Coutinho P.M."/>
            <person name="Delaruelle C."/>
            <person name="Detter J.C."/>
            <person name="Deveau A."/>
            <person name="DiFazio S."/>
            <person name="Duplessis S."/>
            <person name="Fraissinet-Tachet L."/>
            <person name="Lucic E."/>
            <person name="Frey-Klett P."/>
            <person name="Fourrey C."/>
            <person name="Feussner I."/>
            <person name="Gay G."/>
            <person name="Grimwood J."/>
            <person name="Hoegger P.J."/>
            <person name="Jain P."/>
            <person name="Kilaru S."/>
            <person name="Labbe J."/>
            <person name="Lin Y.C."/>
            <person name="Legue V."/>
            <person name="Le Tacon F."/>
            <person name="Marmeisse R."/>
            <person name="Melayah D."/>
            <person name="Montanini B."/>
            <person name="Muratet M."/>
            <person name="Nehls U."/>
            <person name="Niculita-Hirzel H."/>
            <person name="Oudot-Le Secq M.P."/>
            <person name="Peter M."/>
            <person name="Quesneville H."/>
            <person name="Rajashekar B."/>
            <person name="Reich M."/>
            <person name="Rouhier N."/>
            <person name="Schmutz J."/>
            <person name="Yin T."/>
            <person name="Chalot M."/>
            <person name="Henrissat B."/>
            <person name="Kuees U."/>
            <person name="Lucas S."/>
            <person name="Van de Peer Y."/>
            <person name="Podila G.K."/>
            <person name="Polle A."/>
            <person name="Pukkila P.J."/>
            <person name="Richardson P.M."/>
            <person name="Rouze P."/>
            <person name="Sanders I.R."/>
            <person name="Stajich J.E."/>
            <person name="Tunlid A."/>
            <person name="Tuskan G."/>
            <person name="Grigoriev I.V."/>
        </authorList>
    </citation>
    <scope>NUCLEOTIDE SEQUENCE [LARGE SCALE GENOMIC DNA]</scope>
    <source>
        <strain evidence="2">S238N-H82 / ATCC MYA-4686</strain>
    </source>
</reference>
<proteinExistence type="predicted"/>
<dbReference type="OrthoDB" id="3113166at2759"/>
<dbReference type="KEGG" id="lbc:LACBIDRAFT_326772"/>